<evidence type="ECO:0000256" key="7">
    <source>
        <dbReference type="ARBA" id="ARBA00023136"/>
    </source>
</evidence>
<organism evidence="11 12">
    <name type="scientific">Citreimonas salinaria</name>
    <dbReference type="NCBI Taxonomy" id="321339"/>
    <lineage>
        <taxon>Bacteria</taxon>
        <taxon>Pseudomonadati</taxon>
        <taxon>Pseudomonadota</taxon>
        <taxon>Alphaproteobacteria</taxon>
        <taxon>Rhodobacterales</taxon>
        <taxon>Roseobacteraceae</taxon>
        <taxon>Citreimonas</taxon>
    </lineage>
</organism>
<evidence type="ECO:0000313" key="12">
    <source>
        <dbReference type="Proteomes" id="UP000199286"/>
    </source>
</evidence>
<keyword evidence="3" id="KW-1003">Cell membrane</keyword>
<dbReference type="STRING" id="321339.SAMN05444340_104277"/>
<dbReference type="InterPro" id="IPR055348">
    <property type="entry name" value="DctQ"/>
</dbReference>
<sequence length="220" mass="23817">MVLLLALLRPVQAVNDVLLRAGKGLATLSIGLMVVCILLQVFFRYALNNALPWPEEAARFLMLWMTGLIAPAAYRRGGFVAIDMLQAALPGRASHLLGLVLLVISGGVLVMAVRLGHAHVFGSCLFKSSSLWLPFELRFALPVPFTGLDLTLCTRASPAFGFEWGWTKVPLPLAFLSLWVGALMLLAVNVELILRSLIALTGGEARMRPLMNTDLPVGGE</sequence>
<dbReference type="PANTHER" id="PTHR35011">
    <property type="entry name" value="2,3-DIKETO-L-GULONATE TRAP TRANSPORTER SMALL PERMEASE PROTEIN YIAM"/>
    <property type="match status" value="1"/>
</dbReference>
<evidence type="ECO:0000256" key="4">
    <source>
        <dbReference type="ARBA" id="ARBA00022519"/>
    </source>
</evidence>
<evidence type="ECO:0000256" key="5">
    <source>
        <dbReference type="ARBA" id="ARBA00022692"/>
    </source>
</evidence>
<gene>
    <name evidence="11" type="ORF">SAMN05444340_104277</name>
</gene>
<evidence type="ECO:0000313" key="11">
    <source>
        <dbReference type="EMBL" id="SDY21123.1"/>
    </source>
</evidence>
<reference evidence="11 12" key="1">
    <citation type="submission" date="2016-10" db="EMBL/GenBank/DDBJ databases">
        <authorList>
            <person name="de Groot N.N."/>
        </authorList>
    </citation>
    <scope>NUCLEOTIDE SEQUENCE [LARGE SCALE GENOMIC DNA]</scope>
    <source>
        <strain evidence="11 12">DSM 26880</strain>
    </source>
</reference>
<dbReference type="RefSeq" id="WP_089881636.1">
    <property type="nucleotide sequence ID" value="NZ_FNPF01000004.1"/>
</dbReference>
<comment type="subunit">
    <text evidence="9">The complex comprises the extracytoplasmic solute receptor protein and the two transmembrane proteins.</text>
</comment>
<keyword evidence="5 9" id="KW-0812">Transmembrane</keyword>
<dbReference type="Pfam" id="PF04290">
    <property type="entry name" value="DctQ"/>
    <property type="match status" value="1"/>
</dbReference>
<dbReference type="EMBL" id="FNPF01000004">
    <property type="protein sequence ID" value="SDY21123.1"/>
    <property type="molecule type" value="Genomic_DNA"/>
</dbReference>
<keyword evidence="2 9" id="KW-0813">Transport</keyword>
<feature type="domain" description="Tripartite ATP-independent periplasmic transporters DctQ component" evidence="10">
    <location>
        <begin position="33"/>
        <end position="117"/>
    </location>
</feature>
<proteinExistence type="inferred from homology"/>
<dbReference type="PANTHER" id="PTHR35011:SF11">
    <property type="entry name" value="TRAP TRANSPORTER SMALL PERMEASE PROTEIN"/>
    <property type="match status" value="1"/>
</dbReference>
<comment type="similarity">
    <text evidence="8 9">Belongs to the TRAP transporter small permease family.</text>
</comment>
<keyword evidence="12" id="KW-1185">Reference proteome</keyword>
<evidence type="ECO:0000256" key="9">
    <source>
        <dbReference type="RuleBase" id="RU369079"/>
    </source>
</evidence>
<dbReference type="AlphaFoldDB" id="A0A1H3I0A3"/>
<dbReference type="OrthoDB" id="4964541at2"/>
<evidence type="ECO:0000256" key="6">
    <source>
        <dbReference type="ARBA" id="ARBA00022989"/>
    </source>
</evidence>
<feature type="transmembrane region" description="Helical" evidence="9">
    <location>
        <begin position="169"/>
        <end position="188"/>
    </location>
</feature>
<feature type="transmembrane region" description="Helical" evidence="9">
    <location>
        <begin position="23"/>
        <end position="45"/>
    </location>
</feature>
<dbReference type="InterPro" id="IPR007387">
    <property type="entry name" value="TRAP_DctQ"/>
</dbReference>
<keyword evidence="6 9" id="KW-1133">Transmembrane helix</keyword>
<dbReference type="Proteomes" id="UP000199286">
    <property type="component" value="Unassembled WGS sequence"/>
</dbReference>
<dbReference type="GO" id="GO:0005886">
    <property type="term" value="C:plasma membrane"/>
    <property type="evidence" value="ECO:0007669"/>
    <property type="project" value="UniProtKB-SubCell"/>
</dbReference>
<evidence type="ECO:0000256" key="8">
    <source>
        <dbReference type="ARBA" id="ARBA00038436"/>
    </source>
</evidence>
<accession>A0A1H3I0A3</accession>
<protein>
    <recommendedName>
        <fullName evidence="9">TRAP transporter small permease protein</fullName>
    </recommendedName>
</protein>
<dbReference type="GO" id="GO:0015740">
    <property type="term" value="P:C4-dicarboxylate transport"/>
    <property type="evidence" value="ECO:0007669"/>
    <property type="project" value="TreeGrafter"/>
</dbReference>
<keyword evidence="4 9" id="KW-0997">Cell inner membrane</keyword>
<feature type="transmembrane region" description="Helical" evidence="9">
    <location>
        <begin position="94"/>
        <end position="116"/>
    </location>
</feature>
<evidence type="ECO:0000259" key="10">
    <source>
        <dbReference type="Pfam" id="PF04290"/>
    </source>
</evidence>
<keyword evidence="7 9" id="KW-0472">Membrane</keyword>
<dbReference type="GO" id="GO:0022857">
    <property type="term" value="F:transmembrane transporter activity"/>
    <property type="evidence" value="ECO:0007669"/>
    <property type="project" value="UniProtKB-UniRule"/>
</dbReference>
<comment type="function">
    <text evidence="9">Part of the tripartite ATP-independent periplasmic (TRAP) transport system.</text>
</comment>
<evidence type="ECO:0000256" key="2">
    <source>
        <dbReference type="ARBA" id="ARBA00022448"/>
    </source>
</evidence>
<name>A0A1H3I0A3_9RHOB</name>
<comment type="subcellular location">
    <subcellularLocation>
        <location evidence="1 9">Cell inner membrane</location>
        <topology evidence="1 9">Multi-pass membrane protein</topology>
    </subcellularLocation>
</comment>
<evidence type="ECO:0000256" key="1">
    <source>
        <dbReference type="ARBA" id="ARBA00004429"/>
    </source>
</evidence>
<feature type="transmembrane region" description="Helical" evidence="9">
    <location>
        <begin position="57"/>
        <end position="74"/>
    </location>
</feature>
<evidence type="ECO:0000256" key="3">
    <source>
        <dbReference type="ARBA" id="ARBA00022475"/>
    </source>
</evidence>